<reference evidence="2 3" key="1">
    <citation type="submission" date="2020-08" db="EMBL/GenBank/DDBJ databases">
        <title>Genomic Encyclopedia of Type Strains, Phase IV (KMG-IV): sequencing the most valuable type-strain genomes for metagenomic binning, comparative biology and taxonomic classification.</title>
        <authorList>
            <person name="Goeker M."/>
        </authorList>
    </citation>
    <scope>NUCLEOTIDE SEQUENCE [LARGE SCALE GENOMIC DNA]</scope>
    <source>
        <strain evidence="2 3">DSM 27057</strain>
    </source>
</reference>
<dbReference type="GO" id="GO:0006950">
    <property type="term" value="P:response to stress"/>
    <property type="evidence" value="ECO:0007669"/>
    <property type="project" value="TreeGrafter"/>
</dbReference>
<dbReference type="Pfam" id="PF12802">
    <property type="entry name" value="MarR_2"/>
    <property type="match status" value="1"/>
</dbReference>
<dbReference type="PANTHER" id="PTHR33164">
    <property type="entry name" value="TRANSCRIPTIONAL REGULATOR, MARR FAMILY"/>
    <property type="match status" value="1"/>
</dbReference>
<dbReference type="EMBL" id="JACIDX010000011">
    <property type="protein sequence ID" value="MBB3955972.1"/>
    <property type="molecule type" value="Genomic_DNA"/>
</dbReference>
<organism evidence="2 3">
    <name type="scientific">Novosphingobium sediminicola</name>
    <dbReference type="NCBI Taxonomy" id="563162"/>
    <lineage>
        <taxon>Bacteria</taxon>
        <taxon>Pseudomonadati</taxon>
        <taxon>Pseudomonadota</taxon>
        <taxon>Alphaproteobacteria</taxon>
        <taxon>Sphingomonadales</taxon>
        <taxon>Sphingomonadaceae</taxon>
        <taxon>Novosphingobium</taxon>
    </lineage>
</organism>
<proteinExistence type="predicted"/>
<comment type="caution">
    <text evidence="2">The sequence shown here is derived from an EMBL/GenBank/DDBJ whole genome shotgun (WGS) entry which is preliminary data.</text>
</comment>
<dbReference type="RefSeq" id="WP_183626753.1">
    <property type="nucleotide sequence ID" value="NZ_JACIDX010000011.1"/>
</dbReference>
<dbReference type="InterPro" id="IPR000835">
    <property type="entry name" value="HTH_MarR-typ"/>
</dbReference>
<dbReference type="InterPro" id="IPR039422">
    <property type="entry name" value="MarR/SlyA-like"/>
</dbReference>
<accession>A0A7W6CQR9</accession>
<dbReference type="Proteomes" id="UP000548867">
    <property type="component" value="Unassembled WGS sequence"/>
</dbReference>
<feature type="domain" description="HTH marR-type" evidence="1">
    <location>
        <begin position="6"/>
        <end position="136"/>
    </location>
</feature>
<protein>
    <submittedName>
        <fullName evidence="2">DNA-binding MarR family transcriptional regulator</fullName>
    </submittedName>
</protein>
<gene>
    <name evidence="2" type="ORF">GGR38_002929</name>
</gene>
<dbReference type="GO" id="GO:0003677">
    <property type="term" value="F:DNA binding"/>
    <property type="evidence" value="ECO:0007669"/>
    <property type="project" value="UniProtKB-KW"/>
</dbReference>
<evidence type="ECO:0000259" key="1">
    <source>
        <dbReference type="PROSITE" id="PS50995"/>
    </source>
</evidence>
<dbReference type="SMART" id="SM00347">
    <property type="entry name" value="HTH_MARR"/>
    <property type="match status" value="1"/>
</dbReference>
<sequence>MNDPLANLPGYVLRRASSAALAGLNRRLSALSLRHVDASLLMLLNGQPGITQSEAGRILDIQRANMVPIVSRLEAKGLIDRQRVDGRSQGLYLSAEGEALHTQVLTVIDAYEQTLMEGVPAPLRKQAMAVLHAFWQSAEAAIESD</sequence>
<keyword evidence="2" id="KW-0238">DNA-binding</keyword>
<dbReference type="InterPro" id="IPR036388">
    <property type="entry name" value="WH-like_DNA-bd_sf"/>
</dbReference>
<dbReference type="InterPro" id="IPR036390">
    <property type="entry name" value="WH_DNA-bd_sf"/>
</dbReference>
<dbReference type="PROSITE" id="PS50995">
    <property type="entry name" value="HTH_MARR_2"/>
    <property type="match status" value="1"/>
</dbReference>
<dbReference type="AlphaFoldDB" id="A0A7W6CQR9"/>
<name>A0A7W6CQR9_9SPHN</name>
<evidence type="ECO:0000313" key="2">
    <source>
        <dbReference type="EMBL" id="MBB3955972.1"/>
    </source>
</evidence>
<dbReference type="GO" id="GO:0003700">
    <property type="term" value="F:DNA-binding transcription factor activity"/>
    <property type="evidence" value="ECO:0007669"/>
    <property type="project" value="InterPro"/>
</dbReference>
<evidence type="ECO:0000313" key="3">
    <source>
        <dbReference type="Proteomes" id="UP000548867"/>
    </source>
</evidence>
<dbReference type="SUPFAM" id="SSF46785">
    <property type="entry name" value="Winged helix' DNA-binding domain"/>
    <property type="match status" value="1"/>
</dbReference>
<dbReference type="Gene3D" id="1.10.10.10">
    <property type="entry name" value="Winged helix-like DNA-binding domain superfamily/Winged helix DNA-binding domain"/>
    <property type="match status" value="1"/>
</dbReference>
<dbReference type="PANTHER" id="PTHR33164:SF43">
    <property type="entry name" value="HTH-TYPE TRANSCRIPTIONAL REPRESSOR YETL"/>
    <property type="match status" value="1"/>
</dbReference>
<keyword evidence="3" id="KW-1185">Reference proteome</keyword>